<dbReference type="InterPro" id="IPR036380">
    <property type="entry name" value="Isochorismatase-like_sf"/>
</dbReference>
<dbReference type="CDD" id="cd00431">
    <property type="entry name" value="cysteine_hydrolases"/>
    <property type="match status" value="1"/>
</dbReference>
<reference evidence="2 3" key="1">
    <citation type="journal article" date="2016" name="PLoS ONE">
        <title>Plasmid Characterization and Chromosome Analysis of Two netF+ Clostridium perfringens Isolates Associated with Foal and Canine Necrotizing Enteritis.</title>
        <authorList>
            <person name="Mehdizadeh Gohari I."/>
            <person name="Kropinski A.M."/>
            <person name="Weese S.J."/>
            <person name="Parreira V.R."/>
            <person name="Whitehead A.E."/>
            <person name="Boerlin P."/>
            <person name="Prescott J.F."/>
        </authorList>
    </citation>
    <scope>NUCLEOTIDE SEQUENCE [LARGE SCALE GENOMIC DNA]</scope>
    <source>
        <strain evidence="2 3">JP838</strain>
    </source>
</reference>
<dbReference type="GO" id="GO:0008936">
    <property type="term" value="F:nicotinamidase activity"/>
    <property type="evidence" value="ECO:0007669"/>
    <property type="project" value="InterPro"/>
</dbReference>
<gene>
    <name evidence="2" type="ORF">JFP838_03335</name>
</gene>
<dbReference type="PATRIC" id="fig|1502.177.peg.654"/>
<dbReference type="Gene3D" id="3.40.50.850">
    <property type="entry name" value="Isochorismatase-like"/>
    <property type="match status" value="1"/>
</dbReference>
<dbReference type="AlphaFoldDB" id="A0A127EFV5"/>
<dbReference type="OrthoDB" id="9796485at2"/>
<evidence type="ECO:0000313" key="3">
    <source>
        <dbReference type="Proteomes" id="UP000070260"/>
    </source>
</evidence>
<dbReference type="Pfam" id="PF00857">
    <property type="entry name" value="Isochorismatase"/>
    <property type="match status" value="1"/>
</dbReference>
<dbReference type="PANTHER" id="PTHR47297:SF2">
    <property type="entry name" value="OS02G0606800 PROTEIN"/>
    <property type="match status" value="1"/>
</dbReference>
<dbReference type="InterPro" id="IPR000868">
    <property type="entry name" value="Isochorismatase-like_dom"/>
</dbReference>
<protein>
    <submittedName>
        <fullName evidence="2">Isochorismatase</fullName>
    </submittedName>
</protein>
<dbReference type="SUPFAM" id="SSF52499">
    <property type="entry name" value="Isochorismatase-like hydrolases"/>
    <property type="match status" value="1"/>
</dbReference>
<proteinExistence type="predicted"/>
<organism evidence="2 3">
    <name type="scientific">Clostridium perfringens</name>
    <dbReference type="NCBI Taxonomy" id="1502"/>
    <lineage>
        <taxon>Bacteria</taxon>
        <taxon>Bacillati</taxon>
        <taxon>Bacillota</taxon>
        <taxon>Clostridia</taxon>
        <taxon>Eubacteriales</taxon>
        <taxon>Clostridiaceae</taxon>
        <taxon>Clostridium</taxon>
    </lineage>
</organism>
<sequence>METKELLLNESNEMINGIYERLQSLESLDLKSLDKNRTMLLIVDINKGFAKAGALYSDRIEKLINPISNLAKYALNKGIRVKAFTDYHTEDSIELRAYPKHCMKDTDEWELVEELNLEGIEVIKKNSTNGFLEENFILNKEEIDNVIIVGDCTDICIYQLAISLRAEFNRVNKDGEIYVPKKLVDTFDMPMHKANFMNYVFLNSMLDNGVKVIEDIILD</sequence>
<dbReference type="InterPro" id="IPR044717">
    <property type="entry name" value="NIC1"/>
</dbReference>
<dbReference type="GO" id="GO:0019365">
    <property type="term" value="P:pyridine nucleotide salvage"/>
    <property type="evidence" value="ECO:0007669"/>
    <property type="project" value="InterPro"/>
</dbReference>
<accession>A0A127EFV5</accession>
<feature type="domain" description="Isochorismatase-like" evidence="1">
    <location>
        <begin position="38"/>
        <end position="199"/>
    </location>
</feature>
<name>A0A127EFV5_CLOPF</name>
<evidence type="ECO:0000259" key="1">
    <source>
        <dbReference type="Pfam" id="PF00857"/>
    </source>
</evidence>
<dbReference type="RefSeq" id="WP_061426509.1">
    <property type="nucleotide sequence ID" value="NZ_CATNXK010000002.1"/>
</dbReference>
<dbReference type="Proteomes" id="UP000070260">
    <property type="component" value="Chromosome"/>
</dbReference>
<dbReference type="EMBL" id="CP010994">
    <property type="protein sequence ID" value="AMN34825.1"/>
    <property type="molecule type" value="Genomic_DNA"/>
</dbReference>
<dbReference type="PANTHER" id="PTHR47297">
    <property type="match status" value="1"/>
</dbReference>
<evidence type="ECO:0000313" key="2">
    <source>
        <dbReference type="EMBL" id="AMN34825.1"/>
    </source>
</evidence>